<gene>
    <name evidence="5" type="ORF">QYF49_08665</name>
</gene>
<organism evidence="5 6">
    <name type="scientific">Fictibacillus terranigra</name>
    <dbReference type="NCBI Taxonomy" id="3058424"/>
    <lineage>
        <taxon>Bacteria</taxon>
        <taxon>Bacillati</taxon>
        <taxon>Bacillota</taxon>
        <taxon>Bacilli</taxon>
        <taxon>Bacillales</taxon>
        <taxon>Fictibacillaceae</taxon>
        <taxon>Fictibacillus</taxon>
    </lineage>
</organism>
<dbReference type="PANTHER" id="PTHR11575:SF24">
    <property type="entry name" value="5'-NUCLEOTIDASE"/>
    <property type="match status" value="1"/>
</dbReference>
<dbReference type="PANTHER" id="PTHR11575">
    <property type="entry name" value="5'-NUCLEOTIDASE-RELATED"/>
    <property type="match status" value="1"/>
</dbReference>
<evidence type="ECO:0000313" key="5">
    <source>
        <dbReference type="EMBL" id="MDN4073083.1"/>
    </source>
</evidence>
<sequence length="544" mass="59011">MRKQPFTKLRSMILAASLALFVLAIPWAVDAVKAFADDQTLKQKNVNVQLLGINDFHGQLDTYDKKRNAGGAEYLAAYLKKRKAANPKNTLMVHAGDAVGASSPVSALLEDEPTIKFLNKMGFDVGTAGNHEFDEGVKEMLRLINGGSHPKTVEKYGKFEGADFPYVAANVIDNKTNKPLLDPYAIKKVEGVPIGFIGIALSDTPSVVMPSGTDGVRFTDETKAINKYAKKLKANGIKSIVVLAHNPAASKEDGSKASGELVDIAKGADDEVDVLFGGHNHALTNTTVDNKLLVESYSYGTAFSDVDLVINPVTKDIVKKKAEIVTAYRDKIKPDAKIKKMVDAYSSDVAPILNQRIGTASAPISKQQNSNGESELGSMIADAMRAQTHTDFAFMNPGGIRADIDEGEILWKELFTAQPFGNDLVKMELTGDQVKQLLNQQWADPERTKILQISGLKVKYDDSRPAGGRIVEITLPDGTAIHSSKTYTVTVNSFMASGGDGFTTLEDGKNQLVDIPDLDALIHFIQSKREVNPTIDGRMTKLNN</sequence>
<dbReference type="RefSeq" id="WP_290399228.1">
    <property type="nucleotide sequence ID" value="NZ_JAUHLN010000002.1"/>
</dbReference>
<dbReference type="InterPro" id="IPR006179">
    <property type="entry name" value="5_nucleotidase/apyrase"/>
</dbReference>
<keyword evidence="1 2" id="KW-0732">Signal</keyword>
<comment type="similarity">
    <text evidence="2">Belongs to the 5'-nucleotidase family.</text>
</comment>
<dbReference type="Pfam" id="PF00149">
    <property type="entry name" value="Metallophos"/>
    <property type="match status" value="1"/>
</dbReference>
<evidence type="ECO:0000259" key="3">
    <source>
        <dbReference type="Pfam" id="PF00149"/>
    </source>
</evidence>
<feature type="signal peptide" evidence="2">
    <location>
        <begin position="1"/>
        <end position="24"/>
    </location>
</feature>
<dbReference type="SUPFAM" id="SSF56300">
    <property type="entry name" value="Metallo-dependent phosphatases"/>
    <property type="match status" value="1"/>
</dbReference>
<reference evidence="5" key="1">
    <citation type="submission" date="2023-06" db="EMBL/GenBank/DDBJ databases">
        <title>Draft Genome Sequences of Representative Paenibacillus Polymyxa, Bacillus cereus, Fictibacillus sp., and Brevibacillus agri Strains Isolated from Amazonian Dark Earth.</title>
        <authorList>
            <person name="Pellegrinetti T.A."/>
            <person name="Cunha I.C.M."/>
            <person name="Chaves M.G."/>
            <person name="Freitas A.S."/>
            <person name="Silva A.V.R."/>
            <person name="Tsai S.M."/>
            <person name="Mendes L.W."/>
        </authorList>
    </citation>
    <scope>NUCLEOTIDE SEQUENCE</scope>
    <source>
        <strain evidence="5">CENA-BCM004</strain>
    </source>
</reference>
<evidence type="ECO:0000256" key="1">
    <source>
        <dbReference type="ARBA" id="ARBA00022729"/>
    </source>
</evidence>
<dbReference type="SUPFAM" id="SSF55816">
    <property type="entry name" value="5'-nucleotidase (syn. UDP-sugar hydrolase), C-terminal domain"/>
    <property type="match status" value="1"/>
</dbReference>
<comment type="caution">
    <text evidence="5">The sequence shown here is derived from an EMBL/GenBank/DDBJ whole genome shotgun (WGS) entry which is preliminary data.</text>
</comment>
<dbReference type="Pfam" id="PF02872">
    <property type="entry name" value="5_nucleotid_C"/>
    <property type="match status" value="1"/>
</dbReference>
<dbReference type="PRINTS" id="PR01607">
    <property type="entry name" value="APYRASEFAMLY"/>
</dbReference>
<keyword evidence="6" id="KW-1185">Reference proteome</keyword>
<keyword evidence="2" id="KW-0378">Hydrolase</keyword>
<protein>
    <submittedName>
        <fullName evidence="5">Bifunctional metallophosphatase/5'-nucleotidase</fullName>
    </submittedName>
</protein>
<evidence type="ECO:0000256" key="2">
    <source>
        <dbReference type="RuleBase" id="RU362119"/>
    </source>
</evidence>
<dbReference type="Gene3D" id="3.60.21.10">
    <property type="match status" value="1"/>
</dbReference>
<feature type="chain" id="PRO_5044958709" evidence="2">
    <location>
        <begin position="25"/>
        <end position="544"/>
    </location>
</feature>
<proteinExistence type="inferred from homology"/>
<accession>A0ABT8E594</accession>
<feature type="domain" description="Calcineurin-like phosphoesterase" evidence="3">
    <location>
        <begin position="51"/>
        <end position="282"/>
    </location>
</feature>
<feature type="domain" description="5'-Nucleotidase C-terminal" evidence="4">
    <location>
        <begin position="357"/>
        <end position="506"/>
    </location>
</feature>
<dbReference type="InterPro" id="IPR008334">
    <property type="entry name" value="5'-Nucleotdase_C"/>
</dbReference>
<dbReference type="InterPro" id="IPR029052">
    <property type="entry name" value="Metallo-depent_PP-like"/>
</dbReference>
<evidence type="ECO:0000259" key="4">
    <source>
        <dbReference type="Pfam" id="PF02872"/>
    </source>
</evidence>
<dbReference type="Proteomes" id="UP001168694">
    <property type="component" value="Unassembled WGS sequence"/>
</dbReference>
<dbReference type="Gene3D" id="3.90.780.10">
    <property type="entry name" value="5'-Nucleotidase, C-terminal domain"/>
    <property type="match status" value="1"/>
</dbReference>
<dbReference type="InterPro" id="IPR004843">
    <property type="entry name" value="Calcineurin-like_PHP"/>
</dbReference>
<name>A0ABT8E594_9BACL</name>
<evidence type="ECO:0000313" key="6">
    <source>
        <dbReference type="Proteomes" id="UP001168694"/>
    </source>
</evidence>
<dbReference type="EMBL" id="JAUHLN010000002">
    <property type="protein sequence ID" value="MDN4073083.1"/>
    <property type="molecule type" value="Genomic_DNA"/>
</dbReference>
<keyword evidence="2" id="KW-0547">Nucleotide-binding</keyword>
<dbReference type="InterPro" id="IPR036907">
    <property type="entry name" value="5'-Nucleotdase_C_sf"/>
</dbReference>